<feature type="region of interest" description="Disordered" evidence="1">
    <location>
        <begin position="606"/>
        <end position="625"/>
    </location>
</feature>
<feature type="compositionally biased region" description="Basic and acidic residues" evidence="1">
    <location>
        <begin position="610"/>
        <end position="619"/>
    </location>
</feature>
<dbReference type="SUPFAM" id="SSF82185">
    <property type="entry name" value="Histone H3 K4-specific methyltransferase SET7/9 N-terminal domain"/>
    <property type="match status" value="3"/>
</dbReference>
<evidence type="ECO:0000256" key="1">
    <source>
        <dbReference type="SAM" id="MobiDB-lite"/>
    </source>
</evidence>
<dbReference type="Pfam" id="PF12014">
    <property type="entry name" value="Cyclin_D1_bind"/>
    <property type="match status" value="1"/>
</dbReference>
<evidence type="ECO:0000313" key="2">
    <source>
        <dbReference type="EMBL" id="SUZ47893.1"/>
    </source>
</evidence>
<organism evidence="2">
    <name type="scientific">marine metagenome</name>
    <dbReference type="NCBI Taxonomy" id="408172"/>
    <lineage>
        <taxon>unclassified sequences</taxon>
        <taxon>metagenomes</taxon>
        <taxon>ecological metagenomes</taxon>
    </lineage>
</organism>
<dbReference type="AlphaFoldDB" id="A0A381N2P3"/>
<name>A0A381N2P3_9ZZZZ</name>
<accession>A0A381N2P3</accession>
<dbReference type="Gene3D" id="2.20.110.10">
    <property type="entry name" value="Histone H3 K4-specific methyltransferase SET7/9 N-terminal domain"/>
    <property type="match status" value="3"/>
</dbReference>
<dbReference type="PANTHER" id="PTHR33706:SF1">
    <property type="entry name" value="TPR REPEAT PROTEIN"/>
    <property type="match status" value="1"/>
</dbReference>
<sequence>MKKLILISALLLGSNVWADLKPLNEYPIEDFDDDTELAIEIGTRCVALFKWWGGIKNDPKYKLFEDSALLHSQTEAQKYGEMWVQFLFPLLAKDSTQSVVIVLQKFLSSADPFVTEYSEAGTENYKKNGDYLEGGITGIDMDVCIGLMTDEPIIDDADYTTEDKAEAIADFFFFQNKTILDILVSQNGRDYHIKLRHVSFDVANQMVRSGELAGVYAELEKAMEKKFSATNSKYTQTLKEGILKGFTASEINAMYRDKPKRELRYAQDYINSDFTNGKYPRLEQLHAAIMDPELSSDESSSMDNLELSPYMGELVNVFADNEEYFEQVFDQALTEHGYPLEEFIDKEADILGIWAGVYGAHGKETINISKVDNQYIARKITGDVNVPAGEITFQFNTNFNDCKIQIAEIGFKNPDFLGCEIFRLNSSTISLEMVGGTMMHFTRTSTPRDGLHEKLYESGQLEERSHYKDYKLDGLYEHFYENGQLERKGILKDGEEEGIWEFFRENGQIDHKWTYREGVLHGIYEEFYENGQLQTRSNWTEGRKEGFYEAFYENGTLKSGGKLKNGKEEGVWHLFHENGRLDRKSNFKNGKAEGLGELFYESGQLQSRGNNKDGKKDGIWESFSDNGNLQERRNFKDGNLEGAEERFYDTGELYWKRNYKDGELDGRWESFFIEGKTSVLSNWKNGKELNQKRFLYYESGQLEGRSGFKGDQANGLYERFYENGQIKVRGNYQDGKQDSIWESFYGNGDLQQRVNYINGKQSGLVETFFNNGQLFSRENYKDGKGHGMWEVFYDNGQLELRENYKEGKQEGHSEMYYKNGQLQSRGSYKNGKRDGLWEEFDVDGNLIYSEEH</sequence>
<proteinExistence type="predicted"/>
<dbReference type="InterPro" id="IPR011652">
    <property type="entry name" value="MORN_2"/>
</dbReference>
<dbReference type="Pfam" id="PF07661">
    <property type="entry name" value="MORN_2"/>
    <property type="match status" value="11"/>
</dbReference>
<protein>
    <submittedName>
        <fullName evidence="2">Uncharacterized protein</fullName>
    </submittedName>
</protein>
<dbReference type="Gene3D" id="3.90.930.1">
    <property type="match status" value="2"/>
</dbReference>
<dbReference type="PANTHER" id="PTHR33706">
    <property type="entry name" value="MORN VARIANT REPEAT PROTEIN"/>
    <property type="match status" value="1"/>
</dbReference>
<gene>
    <name evidence="2" type="ORF">METZ01_LOCUS747</name>
</gene>
<reference evidence="2" key="1">
    <citation type="submission" date="2018-05" db="EMBL/GenBank/DDBJ databases">
        <authorList>
            <person name="Lanie J.A."/>
            <person name="Ng W.-L."/>
            <person name="Kazmierczak K.M."/>
            <person name="Andrzejewski T.M."/>
            <person name="Davidsen T.M."/>
            <person name="Wayne K.J."/>
            <person name="Tettelin H."/>
            <person name="Glass J.I."/>
            <person name="Rusch D."/>
            <person name="Podicherti R."/>
            <person name="Tsui H.-C.T."/>
            <person name="Winkler M.E."/>
        </authorList>
    </citation>
    <scope>NUCLEOTIDE SEQUENCE</scope>
</reference>
<dbReference type="EMBL" id="UINC01000041">
    <property type="protein sequence ID" value="SUZ47893.1"/>
    <property type="molecule type" value="Genomic_DNA"/>
</dbReference>